<dbReference type="OrthoDB" id="7021429at2"/>
<protein>
    <submittedName>
        <fullName evidence="1">Phage tail assembly protein</fullName>
    </submittedName>
</protein>
<accession>A0A4Z0BBV4</accession>
<sequence length="201" mass="22144">MKRKLKELPSWLAIATDCATINLTRPSDVNGVTVDQLTLRAPTLREVRASDAIGGADVVLREVTLFASLTDVGTKDIDGLKMTDYARVQTAYSQLLLDAGMPEKNDQIPTWLVVGPDGAIVTLSRPYDIKDIKHDRLMLRAPTVRDVRAATSASNGDDDQRETLLLANLSESDTKDLEGLKLTDYQRLQAAYFRLVQDDGV</sequence>
<organism evidence="1 2">
    <name type="scientific">Pseudomonas nabeulensis</name>
    <dbReference type="NCBI Taxonomy" id="2293833"/>
    <lineage>
        <taxon>Bacteria</taxon>
        <taxon>Pseudomonadati</taxon>
        <taxon>Pseudomonadota</taxon>
        <taxon>Gammaproteobacteria</taxon>
        <taxon>Pseudomonadales</taxon>
        <taxon>Pseudomonadaceae</taxon>
        <taxon>Pseudomonas</taxon>
    </lineage>
</organism>
<dbReference type="Pfam" id="PF10109">
    <property type="entry name" value="Phage_TAC_7"/>
    <property type="match status" value="2"/>
</dbReference>
<evidence type="ECO:0000313" key="2">
    <source>
        <dbReference type="Proteomes" id="UP000297734"/>
    </source>
</evidence>
<dbReference type="EMBL" id="QUZT01000001">
    <property type="protein sequence ID" value="TFY95899.1"/>
    <property type="molecule type" value="Genomic_DNA"/>
</dbReference>
<dbReference type="Proteomes" id="UP000297734">
    <property type="component" value="Unassembled WGS sequence"/>
</dbReference>
<keyword evidence="2" id="KW-1185">Reference proteome</keyword>
<dbReference type="AlphaFoldDB" id="A0A4Z0BBV4"/>
<reference evidence="1 2" key="1">
    <citation type="journal article" date="2019" name="Syst. Appl. Microbiol.">
        <title>New species of pathogenic Pseudomonas isolated from citrus in Tunisia: Proposal of Pseudomonas kairouanensis sp. nov. and Pseudomonas nabeulensis sp. nov.</title>
        <authorList>
            <person name="Oueslati M."/>
            <person name="Mulet M."/>
            <person name="Gomila M."/>
            <person name="Berge O."/>
            <person name="Hajlaoui M.R."/>
            <person name="Lalucat J."/>
            <person name="Sadfi-Zouaoui N."/>
            <person name="Garcia-Valdes E."/>
        </authorList>
    </citation>
    <scope>NUCLEOTIDE SEQUENCE [LARGE SCALE GENOMIC DNA]</scope>
    <source>
        <strain evidence="1 2">E10B</strain>
    </source>
</reference>
<name>A0A4Z0BBV4_9PSED</name>
<gene>
    <name evidence="1" type="ORF">DYL61_00285</name>
</gene>
<dbReference type="InterPro" id="IPR019289">
    <property type="entry name" value="Phage_tail_E/E"/>
</dbReference>
<proteinExistence type="predicted"/>
<comment type="caution">
    <text evidence="1">The sequence shown here is derived from an EMBL/GenBank/DDBJ whole genome shotgun (WGS) entry which is preliminary data.</text>
</comment>
<evidence type="ECO:0000313" key="1">
    <source>
        <dbReference type="EMBL" id="TFY95899.1"/>
    </source>
</evidence>